<proteinExistence type="predicted"/>
<dbReference type="EMBL" id="RWJN01000418">
    <property type="protein sequence ID" value="TCD61919.1"/>
    <property type="molecule type" value="Genomic_DNA"/>
</dbReference>
<evidence type="ECO:0000313" key="3">
    <source>
        <dbReference type="Proteomes" id="UP000292702"/>
    </source>
</evidence>
<accession>A0A4R0RC34</accession>
<evidence type="ECO:0000256" key="1">
    <source>
        <dbReference type="SAM" id="MobiDB-lite"/>
    </source>
</evidence>
<comment type="caution">
    <text evidence="2">The sequence shown here is derived from an EMBL/GenBank/DDBJ whole genome shotgun (WGS) entry which is preliminary data.</text>
</comment>
<organism evidence="2 3">
    <name type="scientific">Steccherinum ochraceum</name>
    <dbReference type="NCBI Taxonomy" id="92696"/>
    <lineage>
        <taxon>Eukaryota</taxon>
        <taxon>Fungi</taxon>
        <taxon>Dikarya</taxon>
        <taxon>Basidiomycota</taxon>
        <taxon>Agaricomycotina</taxon>
        <taxon>Agaricomycetes</taxon>
        <taxon>Polyporales</taxon>
        <taxon>Steccherinaceae</taxon>
        <taxon>Steccherinum</taxon>
    </lineage>
</organism>
<protein>
    <submittedName>
        <fullName evidence="2">Uncharacterized protein</fullName>
    </submittedName>
</protein>
<name>A0A4R0RC34_9APHY</name>
<keyword evidence="3" id="KW-1185">Reference proteome</keyword>
<evidence type="ECO:0000313" key="2">
    <source>
        <dbReference type="EMBL" id="TCD61919.1"/>
    </source>
</evidence>
<dbReference type="AlphaFoldDB" id="A0A4R0RC34"/>
<reference evidence="2 3" key="1">
    <citation type="submission" date="2018-11" db="EMBL/GenBank/DDBJ databases">
        <title>Genome assembly of Steccherinum ochraceum LE-BIN_3174, the white-rot fungus of the Steccherinaceae family (The Residual Polyporoid clade, Polyporales, Basidiomycota).</title>
        <authorList>
            <person name="Fedorova T.V."/>
            <person name="Glazunova O.A."/>
            <person name="Landesman E.O."/>
            <person name="Moiseenko K.V."/>
            <person name="Psurtseva N.V."/>
            <person name="Savinova O.S."/>
            <person name="Shakhova N.V."/>
            <person name="Tyazhelova T.V."/>
            <person name="Vasina D.V."/>
        </authorList>
    </citation>
    <scope>NUCLEOTIDE SEQUENCE [LARGE SCALE GENOMIC DNA]</scope>
    <source>
        <strain evidence="2 3">LE-BIN_3174</strain>
    </source>
</reference>
<gene>
    <name evidence="2" type="ORF">EIP91_007711</name>
</gene>
<sequence>MDNLAVTSPTAPEPIRPVFDEGRIPLRGHLIACCLPEDALPEGLYGSSVSSSSGSRYQSRRSRPSTEAKSSLHLCIVAECDFLNFNEDTGVAPITVYFCRSFAESNLQATLDWMEERPTERKGRYVPFTFDESKPLSTPEGFGPPLKMRNGFRWKNQTWIYARAIAVDLKEYCRFPPEGKLPIKELRRFERYIQRLDRGTDAVVDVGADTKDGAGGPSGGPSTGPPSCSPSITDNDTDCDGSDGSRLASHTRGGHTSYRMVNGKIECEVLQALSQPPAGSRILAFIYRSSDGYSDDVPKDYVWDGEDDLPMSYFEHLFAPTDKHAAERVREAEDKHRQDILERVRTWRLGLPAASGGVDWDVAGDSEIQTM</sequence>
<dbReference type="Proteomes" id="UP000292702">
    <property type="component" value="Unassembled WGS sequence"/>
</dbReference>
<feature type="region of interest" description="Disordered" evidence="1">
    <location>
        <begin position="204"/>
        <end position="255"/>
    </location>
</feature>
<feature type="compositionally biased region" description="Gly residues" evidence="1">
    <location>
        <begin position="213"/>
        <end position="222"/>
    </location>
</feature>